<sequence length="129" mass="14137">MRYLIVDDDESIHLYLQVILSPYGECVTALSGEEAVDRFAAALAEGAPFDVVFMDILLPGMDGHEAAGAMRRAEASLGDAASFKLVMITCLVDDTNVNRAMSDARAELYITKPLDRESVSRQLRERGIL</sequence>
<dbReference type="KEGG" id="dej:AWY79_10205"/>
<evidence type="ECO:0000313" key="6">
    <source>
        <dbReference type="Proteomes" id="UP000295506"/>
    </source>
</evidence>
<dbReference type="Pfam" id="PF00072">
    <property type="entry name" value="Response_reg"/>
    <property type="match status" value="1"/>
</dbReference>
<accession>A0A126QNF9</accession>
<name>A0A126QNF9_9BACT</name>
<organism evidence="4 6">
    <name type="scientific">Pseudodesulfovibrio indicus</name>
    <dbReference type="NCBI Taxonomy" id="1716143"/>
    <lineage>
        <taxon>Bacteria</taxon>
        <taxon>Pseudomonadati</taxon>
        <taxon>Thermodesulfobacteriota</taxon>
        <taxon>Desulfovibrionia</taxon>
        <taxon>Desulfovibrionales</taxon>
        <taxon>Desulfovibrionaceae</taxon>
    </lineage>
</organism>
<feature type="domain" description="Response regulatory" evidence="2">
    <location>
        <begin position="2"/>
        <end position="127"/>
    </location>
</feature>
<evidence type="ECO:0000259" key="2">
    <source>
        <dbReference type="PROSITE" id="PS50110"/>
    </source>
</evidence>
<dbReference type="InterPro" id="IPR001789">
    <property type="entry name" value="Sig_transdc_resp-reg_receiver"/>
</dbReference>
<dbReference type="SUPFAM" id="SSF52172">
    <property type="entry name" value="CheY-like"/>
    <property type="match status" value="1"/>
</dbReference>
<dbReference type="PANTHER" id="PTHR43228">
    <property type="entry name" value="TWO-COMPONENT RESPONSE REGULATOR"/>
    <property type="match status" value="1"/>
</dbReference>
<reference evidence="3 5" key="1">
    <citation type="journal article" date="2016" name="Front. Microbiol.">
        <title>Genome Sequence of the Piezophilic, Mesophilic Sulfate-Reducing Bacterium Desulfovibrio indicus J2T.</title>
        <authorList>
            <person name="Cao J."/>
            <person name="Maignien L."/>
            <person name="Shao Z."/>
            <person name="Alain K."/>
            <person name="Jebbar M."/>
        </authorList>
    </citation>
    <scope>NUCLEOTIDE SEQUENCE [LARGE SCALE GENOMIC DNA]</scope>
    <source>
        <strain evidence="3 5">J2</strain>
    </source>
</reference>
<dbReference type="EMBL" id="CP014206">
    <property type="protein sequence ID" value="AMK11461.1"/>
    <property type="molecule type" value="Genomic_DNA"/>
</dbReference>
<dbReference type="CDD" id="cd17546">
    <property type="entry name" value="REC_hyHK_CKI1_RcsC-like"/>
    <property type="match status" value="1"/>
</dbReference>
<dbReference type="InterPro" id="IPR011006">
    <property type="entry name" value="CheY-like_superfamily"/>
</dbReference>
<dbReference type="RefSeq" id="WP_066803202.1">
    <property type="nucleotide sequence ID" value="NZ_CP014206.1"/>
</dbReference>
<dbReference type="PROSITE" id="PS50110">
    <property type="entry name" value="RESPONSE_REGULATORY"/>
    <property type="match status" value="1"/>
</dbReference>
<protein>
    <submittedName>
        <fullName evidence="4">Two-component system chemotaxis response regulator CheY</fullName>
    </submittedName>
</protein>
<dbReference type="GO" id="GO:0000160">
    <property type="term" value="P:phosphorelay signal transduction system"/>
    <property type="evidence" value="ECO:0007669"/>
    <property type="project" value="InterPro"/>
</dbReference>
<gene>
    <name evidence="3" type="ORF">AWY79_10205</name>
    <name evidence="4" type="ORF">EDC59_103155</name>
</gene>
<keyword evidence="5" id="KW-1185">Reference proteome</keyword>
<dbReference type="SMART" id="SM00448">
    <property type="entry name" value="REC"/>
    <property type="match status" value="1"/>
</dbReference>
<evidence type="ECO:0000313" key="5">
    <source>
        <dbReference type="Proteomes" id="UP000055611"/>
    </source>
</evidence>
<dbReference type="InterPro" id="IPR052048">
    <property type="entry name" value="ST_Response_Regulator"/>
</dbReference>
<feature type="modified residue" description="4-aspartylphosphate" evidence="1">
    <location>
        <position position="55"/>
    </location>
</feature>
<keyword evidence="1" id="KW-0597">Phosphoprotein</keyword>
<dbReference type="Gene3D" id="3.40.50.2300">
    <property type="match status" value="1"/>
</dbReference>
<dbReference type="Proteomes" id="UP000055611">
    <property type="component" value="Chromosome"/>
</dbReference>
<evidence type="ECO:0000313" key="4">
    <source>
        <dbReference type="EMBL" id="TDT89857.1"/>
    </source>
</evidence>
<dbReference type="PANTHER" id="PTHR43228:SF1">
    <property type="entry name" value="TWO-COMPONENT RESPONSE REGULATOR ARR22"/>
    <property type="match status" value="1"/>
</dbReference>
<dbReference type="AlphaFoldDB" id="A0A126QNF9"/>
<proteinExistence type="predicted"/>
<dbReference type="Proteomes" id="UP000295506">
    <property type="component" value="Unassembled WGS sequence"/>
</dbReference>
<reference evidence="4 6" key="2">
    <citation type="submission" date="2019-03" db="EMBL/GenBank/DDBJ databases">
        <title>Genomic Encyclopedia of Type Strains, Phase IV (KMG-IV): sequencing the most valuable type-strain genomes for metagenomic binning, comparative biology and taxonomic classification.</title>
        <authorList>
            <person name="Goeker M."/>
        </authorList>
    </citation>
    <scope>NUCLEOTIDE SEQUENCE [LARGE SCALE GENOMIC DNA]</scope>
    <source>
        <strain evidence="4 6">DSM 101483</strain>
    </source>
</reference>
<dbReference type="OrthoDB" id="9790466at2"/>
<evidence type="ECO:0000313" key="3">
    <source>
        <dbReference type="EMBL" id="AMK11461.1"/>
    </source>
</evidence>
<dbReference type="EMBL" id="SOBK01000003">
    <property type="protein sequence ID" value="TDT89857.1"/>
    <property type="molecule type" value="Genomic_DNA"/>
</dbReference>
<evidence type="ECO:0000256" key="1">
    <source>
        <dbReference type="PROSITE-ProRule" id="PRU00169"/>
    </source>
</evidence>